<evidence type="ECO:0000256" key="2">
    <source>
        <dbReference type="ARBA" id="ARBA00019449"/>
    </source>
</evidence>
<evidence type="ECO:0000313" key="10">
    <source>
        <dbReference type="Proteomes" id="UP000001073"/>
    </source>
</evidence>
<keyword evidence="10" id="KW-1185">Reference proteome</keyword>
<dbReference type="InterPro" id="IPR028266">
    <property type="entry name" value="TP53I11"/>
</dbReference>
<dbReference type="EMBL" id="ADFV01113823">
    <property type="status" value="NOT_ANNOTATED_CDS"/>
    <property type="molecule type" value="Genomic_DNA"/>
</dbReference>
<protein>
    <recommendedName>
        <fullName evidence="2">Tumor protein p53-inducible protein 11</fullName>
    </recommendedName>
    <alternativeName>
        <fullName evidence="7">p53-induced gene 11 protein</fullName>
    </alternativeName>
</protein>
<name>A0A2I3FPH8_NOMLE</name>
<dbReference type="Pfam" id="PF14936">
    <property type="entry name" value="p53-inducible11"/>
    <property type="match status" value="1"/>
</dbReference>
<dbReference type="GeneTree" id="ENSGT00390000017249"/>
<dbReference type="EMBL" id="ADFV01113824">
    <property type="status" value="NOT_ANNOTATED_CDS"/>
    <property type="molecule type" value="Genomic_DNA"/>
</dbReference>
<dbReference type="EMBL" id="ADFV01113822">
    <property type="status" value="NOT_ANNOTATED_CDS"/>
    <property type="molecule type" value="Genomic_DNA"/>
</dbReference>
<dbReference type="GO" id="GO:0016020">
    <property type="term" value="C:membrane"/>
    <property type="evidence" value="ECO:0007669"/>
    <property type="project" value="UniProtKB-SubCell"/>
</dbReference>
<evidence type="ECO:0000256" key="1">
    <source>
        <dbReference type="ARBA" id="ARBA00004141"/>
    </source>
</evidence>
<evidence type="ECO:0000256" key="4">
    <source>
        <dbReference type="ARBA" id="ARBA00022692"/>
    </source>
</evidence>
<keyword evidence="4 8" id="KW-0812">Transmembrane</keyword>
<reference evidence="9" key="2">
    <citation type="submission" date="2025-08" db="UniProtKB">
        <authorList>
            <consortium name="Ensembl"/>
        </authorList>
    </citation>
    <scope>IDENTIFICATION</scope>
</reference>
<dbReference type="EMBL" id="ADFV01113821">
    <property type="status" value="NOT_ANNOTATED_CDS"/>
    <property type="molecule type" value="Genomic_DNA"/>
</dbReference>
<evidence type="ECO:0000256" key="3">
    <source>
        <dbReference type="ARBA" id="ARBA00022553"/>
    </source>
</evidence>
<keyword evidence="3" id="KW-0597">Phosphoprotein</keyword>
<accession>A0A2I3FPH8</accession>
<sequence>SGLGEGLTSQEELVEGVGEDVEELEHYCIISQVLGNEIKFTVREPLGLRVWQFVSAVLFSGIAIMALAFPDQLYDAVFDGAQVTSKTPIRLYGGPTPRPLMKRSAGDVLPSCGRWWNTPRGLELAVATVCKERS</sequence>
<evidence type="ECO:0000256" key="5">
    <source>
        <dbReference type="ARBA" id="ARBA00022989"/>
    </source>
</evidence>
<proteinExistence type="predicted"/>
<evidence type="ECO:0000313" key="9">
    <source>
        <dbReference type="Ensembl" id="ENSNLEP00000024485.1"/>
    </source>
</evidence>
<dbReference type="PANTHER" id="PTHR31584">
    <property type="entry name" value="TUMOR PROTEIN P53-INDUCIBLE PROTEIN 11"/>
    <property type="match status" value="1"/>
</dbReference>
<evidence type="ECO:0000256" key="8">
    <source>
        <dbReference type="SAM" id="Phobius"/>
    </source>
</evidence>
<keyword evidence="6 8" id="KW-0472">Membrane</keyword>
<feature type="transmembrane region" description="Helical" evidence="8">
    <location>
        <begin position="50"/>
        <end position="69"/>
    </location>
</feature>
<comment type="subcellular location">
    <subcellularLocation>
        <location evidence="1">Membrane</location>
        <topology evidence="1">Multi-pass membrane protein</topology>
    </subcellularLocation>
</comment>
<reference evidence="9" key="3">
    <citation type="submission" date="2025-09" db="UniProtKB">
        <authorList>
            <consortium name="Ensembl"/>
        </authorList>
    </citation>
    <scope>IDENTIFICATION</scope>
</reference>
<evidence type="ECO:0000256" key="7">
    <source>
        <dbReference type="ARBA" id="ARBA00032100"/>
    </source>
</evidence>
<keyword evidence="5 8" id="KW-1133">Transmembrane helix</keyword>
<dbReference type="PANTHER" id="PTHR31584:SF1">
    <property type="entry name" value="TUMOR PROTEIN P53-INDUCIBLE PROTEIN 11"/>
    <property type="match status" value="1"/>
</dbReference>
<dbReference type="Ensembl" id="ENSNLET00000037909.1">
    <property type="protein sequence ID" value="ENSNLEP00000024485.1"/>
    <property type="gene ID" value="ENSNLEG00000017974.2"/>
</dbReference>
<reference evidence="9 10" key="1">
    <citation type="submission" date="2012-10" db="EMBL/GenBank/DDBJ databases">
        <authorList>
            <consortium name="Gibbon Genome Sequencing Consortium"/>
        </authorList>
    </citation>
    <scope>NUCLEOTIDE SEQUENCE [LARGE SCALE GENOMIC DNA]</scope>
</reference>
<evidence type="ECO:0000256" key="6">
    <source>
        <dbReference type="ARBA" id="ARBA00023136"/>
    </source>
</evidence>
<dbReference type="EMBL" id="ADFV01113825">
    <property type="status" value="NOT_ANNOTATED_CDS"/>
    <property type="molecule type" value="Genomic_DNA"/>
</dbReference>
<organism evidence="9 10">
    <name type="scientific">Nomascus leucogenys</name>
    <name type="common">Northern white-cheeked gibbon</name>
    <name type="synonym">Hylobates leucogenys</name>
    <dbReference type="NCBI Taxonomy" id="61853"/>
    <lineage>
        <taxon>Eukaryota</taxon>
        <taxon>Metazoa</taxon>
        <taxon>Chordata</taxon>
        <taxon>Craniata</taxon>
        <taxon>Vertebrata</taxon>
        <taxon>Euteleostomi</taxon>
        <taxon>Mammalia</taxon>
        <taxon>Eutheria</taxon>
        <taxon>Euarchontoglires</taxon>
        <taxon>Primates</taxon>
        <taxon>Haplorrhini</taxon>
        <taxon>Catarrhini</taxon>
        <taxon>Hylobatidae</taxon>
        <taxon>Nomascus</taxon>
    </lineage>
</organism>
<dbReference type="Proteomes" id="UP000001073">
    <property type="component" value="Chromosome 15"/>
</dbReference>
<dbReference type="AlphaFoldDB" id="A0A2I3FPH8"/>